<sequence length="168" mass="17211">MSFRTRGVRLSAPLACALVLTGALAGCGVGGSVAASDTRGADTSTDRRAPVEDPFCAASRVNSEAISPLNRLVSGGGADREELVRAVDAVRRSGSDMVIAAPPEIRDDVQQTVDAVDLQLDALLANNGDGRAVSADPTLSARLDSAELAAAGEKVSDYLTRACGGTRR</sequence>
<proteinExistence type="predicted"/>
<dbReference type="Proteomes" id="UP001165283">
    <property type="component" value="Unassembled WGS sequence"/>
</dbReference>
<evidence type="ECO:0000256" key="2">
    <source>
        <dbReference type="SAM" id="SignalP"/>
    </source>
</evidence>
<evidence type="ECO:0000313" key="4">
    <source>
        <dbReference type="Proteomes" id="UP001165283"/>
    </source>
</evidence>
<comment type="caution">
    <text evidence="3">The sequence shown here is derived from an EMBL/GenBank/DDBJ whole genome shotgun (WGS) entry which is preliminary data.</text>
</comment>
<keyword evidence="4" id="KW-1185">Reference proteome</keyword>
<name>A0ABT1A5Y2_9PSEU</name>
<evidence type="ECO:0000313" key="3">
    <source>
        <dbReference type="EMBL" id="MCO1658391.1"/>
    </source>
</evidence>
<keyword evidence="2" id="KW-0732">Signal</keyword>
<organism evidence="3 4">
    <name type="scientific">Pseudonocardia humida</name>
    <dbReference type="NCBI Taxonomy" id="2800819"/>
    <lineage>
        <taxon>Bacteria</taxon>
        <taxon>Bacillati</taxon>
        <taxon>Actinomycetota</taxon>
        <taxon>Actinomycetes</taxon>
        <taxon>Pseudonocardiales</taxon>
        <taxon>Pseudonocardiaceae</taxon>
        <taxon>Pseudonocardia</taxon>
    </lineage>
</organism>
<accession>A0ABT1A5Y2</accession>
<protein>
    <submittedName>
        <fullName evidence="3">Uncharacterized protein</fullName>
    </submittedName>
</protein>
<dbReference type="EMBL" id="JAGSOV010000054">
    <property type="protein sequence ID" value="MCO1658391.1"/>
    <property type="molecule type" value="Genomic_DNA"/>
</dbReference>
<dbReference type="PROSITE" id="PS51257">
    <property type="entry name" value="PROKAR_LIPOPROTEIN"/>
    <property type="match status" value="1"/>
</dbReference>
<gene>
    <name evidence="3" type="ORF">KDL28_25325</name>
</gene>
<feature type="region of interest" description="Disordered" evidence="1">
    <location>
        <begin position="32"/>
        <end position="51"/>
    </location>
</feature>
<reference evidence="3" key="1">
    <citation type="submission" date="2021-04" db="EMBL/GenBank/DDBJ databases">
        <title>Pseudonocardia sp. nov., isolated from sandy soil of mangrove forest.</title>
        <authorList>
            <person name="Zan Z."/>
            <person name="Huang R."/>
            <person name="Liu W."/>
        </authorList>
    </citation>
    <scope>NUCLEOTIDE SEQUENCE</scope>
    <source>
        <strain evidence="3">S2-4</strain>
    </source>
</reference>
<evidence type="ECO:0000256" key="1">
    <source>
        <dbReference type="SAM" id="MobiDB-lite"/>
    </source>
</evidence>
<feature type="chain" id="PRO_5045759389" evidence="2">
    <location>
        <begin position="26"/>
        <end position="168"/>
    </location>
</feature>
<dbReference type="RefSeq" id="WP_252442300.1">
    <property type="nucleotide sequence ID" value="NZ_JAGSOV010000054.1"/>
</dbReference>
<feature type="signal peptide" evidence="2">
    <location>
        <begin position="1"/>
        <end position="25"/>
    </location>
</feature>